<accession>A0A9X3ZGU7</accession>
<dbReference type="NCBIfam" id="TIGR02453">
    <property type="entry name" value="TIGR02453 family protein"/>
    <property type="match status" value="1"/>
</dbReference>
<dbReference type="Pfam" id="PF09365">
    <property type="entry name" value="DUF2461"/>
    <property type="match status" value="1"/>
</dbReference>
<gene>
    <name evidence="1" type="ORF">OQ273_05700</name>
</gene>
<reference evidence="1" key="1">
    <citation type="submission" date="2022-11" db="EMBL/GenBank/DDBJ databases">
        <title>Draft genome sequence of Hoeflea poritis E7-10 and Hoeflea prorocentri PM5-8, separated from scleractinian coral Porites lutea and marine dinoflagellate.</title>
        <authorList>
            <person name="Zhang G."/>
            <person name="Wei Q."/>
            <person name="Cai L."/>
        </authorList>
    </citation>
    <scope>NUCLEOTIDE SEQUENCE</scope>
    <source>
        <strain evidence="1">PM5-8</strain>
    </source>
</reference>
<dbReference type="PIRSF" id="PIRSF028451">
    <property type="entry name" value="UCP028451"/>
    <property type="match status" value="1"/>
</dbReference>
<dbReference type="RefSeq" id="WP_267989504.1">
    <property type="nucleotide sequence ID" value="NZ_JAPJZI010000001.1"/>
</dbReference>
<name>A0A9X3ZGU7_9HYPH</name>
<proteinExistence type="predicted"/>
<dbReference type="EMBL" id="JAPJZI010000001">
    <property type="protein sequence ID" value="MDA5398063.1"/>
    <property type="molecule type" value="Genomic_DNA"/>
</dbReference>
<protein>
    <submittedName>
        <fullName evidence="1">DUF2461 domain-containing protein</fullName>
    </submittedName>
</protein>
<dbReference type="Proteomes" id="UP001151234">
    <property type="component" value="Unassembled WGS sequence"/>
</dbReference>
<evidence type="ECO:0000313" key="2">
    <source>
        <dbReference type="Proteomes" id="UP001151234"/>
    </source>
</evidence>
<dbReference type="InterPro" id="IPR012808">
    <property type="entry name" value="CHP02453"/>
</dbReference>
<dbReference type="PANTHER" id="PTHR36452:SF1">
    <property type="entry name" value="DUF2461 DOMAIN-CONTAINING PROTEIN"/>
    <property type="match status" value="1"/>
</dbReference>
<comment type="caution">
    <text evidence="1">The sequence shown here is derived from an EMBL/GenBank/DDBJ whole genome shotgun (WGS) entry which is preliminary data.</text>
</comment>
<evidence type="ECO:0000313" key="1">
    <source>
        <dbReference type="EMBL" id="MDA5398063.1"/>
    </source>
</evidence>
<dbReference type="AlphaFoldDB" id="A0A9X3ZGU7"/>
<organism evidence="1 2">
    <name type="scientific">Hoeflea prorocentri</name>
    <dbReference type="NCBI Taxonomy" id="1922333"/>
    <lineage>
        <taxon>Bacteria</taxon>
        <taxon>Pseudomonadati</taxon>
        <taxon>Pseudomonadota</taxon>
        <taxon>Alphaproteobacteria</taxon>
        <taxon>Hyphomicrobiales</taxon>
        <taxon>Rhizobiaceae</taxon>
        <taxon>Hoeflea</taxon>
    </lineage>
</organism>
<dbReference type="InterPro" id="IPR015996">
    <property type="entry name" value="UCP028451"/>
</dbReference>
<sequence length="228" mass="25812">MFEGFPKKSVRFLQDLNKNNSREWFEAHRADYDAYFVEPAMQLIEALSPVAASLDPPHHAVPKVNKSLRRIHRDTRFSKDKTPYHTHMHIVLWTGDHPNRSAGTHLVLSHDHFGFGAGHWAFSSEGLERYRSAVQDSKARGQLETALSEAKAIGCTPGDPELQRVPRGFEADGAIAELLRRKGLVAMTHDKPKPDKRLFGPEAVGYLNDILRALSPLNRWINRYVETA</sequence>
<dbReference type="PANTHER" id="PTHR36452">
    <property type="entry name" value="CHROMOSOME 12, WHOLE GENOME SHOTGUN SEQUENCE"/>
    <property type="match status" value="1"/>
</dbReference>
<keyword evidence="2" id="KW-1185">Reference proteome</keyword>